<dbReference type="Proteomes" id="UP000717585">
    <property type="component" value="Unassembled WGS sequence"/>
</dbReference>
<dbReference type="InterPro" id="IPR036322">
    <property type="entry name" value="WD40_repeat_dom_sf"/>
</dbReference>
<dbReference type="EMBL" id="JAHDYR010000025">
    <property type="protein sequence ID" value="KAG9393238.1"/>
    <property type="molecule type" value="Genomic_DNA"/>
</dbReference>
<feature type="region of interest" description="Disordered" evidence="1">
    <location>
        <begin position="336"/>
        <end position="377"/>
    </location>
</feature>
<dbReference type="SUPFAM" id="SSF50978">
    <property type="entry name" value="WD40 repeat-like"/>
    <property type="match status" value="1"/>
</dbReference>
<comment type="caution">
    <text evidence="2">The sequence shown here is derived from an EMBL/GenBank/DDBJ whole genome shotgun (WGS) entry which is preliminary data.</text>
</comment>
<protein>
    <submittedName>
        <fullName evidence="2">Uncharacterized protein</fullName>
    </submittedName>
</protein>
<reference evidence="2" key="1">
    <citation type="submission" date="2021-05" db="EMBL/GenBank/DDBJ databases">
        <title>A free-living protist that lacks canonical eukaryotic 1 DNA replication and segregation systems.</title>
        <authorList>
            <person name="Salas-Leiva D.E."/>
            <person name="Tromer E.C."/>
            <person name="Curtis B.A."/>
            <person name="Jerlstrom-Hultqvist J."/>
            <person name="Kolisko M."/>
            <person name="Yi Z."/>
            <person name="Salas-Leiva J.S."/>
            <person name="Gallot-Lavallee L."/>
            <person name="Kops G.J.P.L."/>
            <person name="Archibald J.M."/>
            <person name="Simpson A.G.B."/>
            <person name="Roger A.J."/>
        </authorList>
    </citation>
    <scope>NUCLEOTIDE SEQUENCE</scope>
    <source>
        <strain evidence="2">BICM</strain>
    </source>
</reference>
<proteinExistence type="predicted"/>
<feature type="compositionally biased region" description="Acidic residues" evidence="1">
    <location>
        <begin position="364"/>
        <end position="377"/>
    </location>
</feature>
<sequence length="377" mass="40621">MQRVLLAGDVGGTFTRFNVTIGDKLVVKEQGAALPFGKDGMKAMLPHPTKKNSSLGITEAGSVLKLRHSTMSVAQLFVCPKPDCLAVLEEKLLIVDKAKHAHLYDLTTCEQVSEFRIPTNNVSDPLVIGANSTHLVYCTKAMGPAFIPIPSIISFGVHDRVKSIKPEVAFRLKPSLDARLSIDDLIQPTSILATDAAVLLGCRDGAVLYYALPHTDGRPQWKVELPVPVTSLAMHGDIVLAGSTRGRVSLINTTVAKPKEECALPDLSGAVAGIEMLSVGEAEATILTFGIGGRIFVHHVLLEHNKWRADSVLNEFARKRMTCGVLVAGIEATPGEAEEEEVDFGSGAVVGPRKMPETEPEKAADEDEEEDDEEFNL</sequence>
<feature type="compositionally biased region" description="Basic and acidic residues" evidence="1">
    <location>
        <begin position="354"/>
        <end position="363"/>
    </location>
</feature>
<evidence type="ECO:0000313" key="2">
    <source>
        <dbReference type="EMBL" id="KAG9393238.1"/>
    </source>
</evidence>
<keyword evidence="3" id="KW-1185">Reference proteome</keyword>
<name>A0A8J6ASV6_9EUKA</name>
<evidence type="ECO:0000256" key="1">
    <source>
        <dbReference type="SAM" id="MobiDB-lite"/>
    </source>
</evidence>
<gene>
    <name evidence="2" type="ORF">J8273_3371</name>
</gene>
<dbReference type="AlphaFoldDB" id="A0A8J6ASV6"/>
<accession>A0A8J6ASV6</accession>
<organism evidence="2 3">
    <name type="scientific">Carpediemonas membranifera</name>
    <dbReference type="NCBI Taxonomy" id="201153"/>
    <lineage>
        <taxon>Eukaryota</taxon>
        <taxon>Metamonada</taxon>
        <taxon>Carpediemonas-like organisms</taxon>
        <taxon>Carpediemonas</taxon>
    </lineage>
</organism>
<evidence type="ECO:0000313" key="3">
    <source>
        <dbReference type="Proteomes" id="UP000717585"/>
    </source>
</evidence>